<dbReference type="RefSeq" id="XP_043009164.1">
    <property type="nucleotide sequence ID" value="XM_043153879.1"/>
</dbReference>
<name>A0A9P7RZJ2_9AGAR</name>
<accession>A0A9P7RZJ2</accession>
<dbReference type="GO" id="GO:0000448">
    <property type="term" value="P:cleavage in ITS2 between 5.8S rRNA and LSU-rRNA of tricistronic rRNA transcript (SSU-rRNA, 5.8S rRNA, LSU-rRNA)"/>
    <property type="evidence" value="ECO:0007669"/>
    <property type="project" value="TreeGrafter"/>
</dbReference>
<dbReference type="PANTHER" id="PTHR12755">
    <property type="entry name" value="CLEAVAGE/POLYADENYLATION FACTOR IA SUBUNIT CLP1P"/>
    <property type="match status" value="1"/>
</dbReference>
<dbReference type="Proteomes" id="UP001049176">
    <property type="component" value="Chromosome 5"/>
</dbReference>
<feature type="compositionally biased region" description="Low complexity" evidence="8">
    <location>
        <begin position="1"/>
        <end position="17"/>
    </location>
</feature>
<evidence type="ECO:0000313" key="11">
    <source>
        <dbReference type="Proteomes" id="UP001049176"/>
    </source>
</evidence>
<evidence type="ECO:0000256" key="8">
    <source>
        <dbReference type="SAM" id="MobiDB-lite"/>
    </source>
</evidence>
<reference evidence="10" key="1">
    <citation type="journal article" date="2021" name="Genome Biol. Evol.">
        <title>The assembled and annotated genome of the fairy-ring fungus Marasmius oreades.</title>
        <authorList>
            <person name="Hiltunen M."/>
            <person name="Ament-Velasquez S.L."/>
            <person name="Johannesson H."/>
        </authorList>
    </citation>
    <scope>NUCLEOTIDE SEQUENCE</scope>
    <source>
        <strain evidence="10">03SP1</strain>
    </source>
</reference>
<evidence type="ECO:0000313" key="10">
    <source>
        <dbReference type="EMBL" id="KAG7092694.1"/>
    </source>
</evidence>
<sequence>MISAIAARKAAQAKVPAFPQQPAPDPRDSRSSSPTPPKRKRKSDAAIPNPKKKKKSDSSKKPPTSVKKTRYFHEIDPIARQDDIILIESDQEEDDGKEDLVVRTSARGRAWSPSAPAMDITDDEQDHETLLPGPEEPQVISTYHPVLNQNLFSLDKEETTSLGLPAASSSKAVLVSLSDGETIALLGTYNVSVLQGSISLLGATVLPCQPCQYHPVFAPRSSPIPVMKAMAISSSNDNSVVGGGKGLKQFRHAFREGNVVISIQELRTNVEGLGKVCRLFDGVFQPPPSSLPFPNLGLHGLHLVVSETKGIHAFVQPSDWDPVFTLCELEHVLLVKGAKKSGKSTFARTLVNHLLGRHKKVAYLECDLGQSEFTPGGMVAINVIERPVFGPPFTHPTLPNHAHYLGTLTPRSSPSHYLSAIESIAQTYKLDIKIPVDHPDEKIPLVVNTMGWTKGLGADLTKRIEEIIEPDAVFEFETDGKGTDGGWLTERPRQDSTPFTGAKYNVHPLRPIDMGTIETATAYFSAADHRVISLLSYFHAVFPTSPSPPSPPSLSSSFSDSVSMTMLLKDSLRQITAHTWSTSLPLLAQPPYEVDIQKAIDRVHLVGAGSEDVVKEEIGRVLNGAIVGLVNSEFGISIGFPSSTSSSHSHSHSQDIANGATDVITIPYVQNAPPPDPNTSRAHGLALIRGVSGSPDAKETQTRLHVLTPLPPELLSTARIWVKGEMELPVWGLLDLPNRAGAPEDLTKPKPFLQWGKGEGLGSERRRVRRNLMRKSQV</sequence>
<feature type="region of interest" description="Disordered" evidence="8">
    <location>
        <begin position="483"/>
        <end position="502"/>
    </location>
</feature>
<protein>
    <recommendedName>
        <fullName evidence="3">Polynucleotide 5'-hydroxyl-kinase GRC3</fullName>
    </recommendedName>
    <alternativeName>
        <fullName evidence="2">Polynucleotide 5'-hydroxyl-kinase grc3</fullName>
    </alternativeName>
</protein>
<evidence type="ECO:0000256" key="2">
    <source>
        <dbReference type="ARBA" id="ARBA00018706"/>
    </source>
</evidence>
<dbReference type="OrthoDB" id="2405412at2759"/>
<dbReference type="GO" id="GO:0005634">
    <property type="term" value="C:nucleus"/>
    <property type="evidence" value="ECO:0007669"/>
    <property type="project" value="TreeGrafter"/>
</dbReference>
<dbReference type="GeneID" id="66078101"/>
<evidence type="ECO:0000256" key="6">
    <source>
        <dbReference type="ARBA" id="ARBA00022777"/>
    </source>
</evidence>
<dbReference type="PANTHER" id="PTHR12755:SF3">
    <property type="entry name" value="POLYNUCLEOTIDE 5'-HYDROXYL-KINASE NOL9"/>
    <property type="match status" value="1"/>
</dbReference>
<comment type="similarity">
    <text evidence="1">Belongs to the Clp1 family. NOL9/GRC3 subfamily.</text>
</comment>
<dbReference type="GO" id="GO:0051731">
    <property type="term" value="F:polynucleotide 5'-hydroxyl-kinase activity"/>
    <property type="evidence" value="ECO:0007669"/>
    <property type="project" value="InterPro"/>
</dbReference>
<comment type="caution">
    <text evidence="10">The sequence shown here is derived from an EMBL/GenBank/DDBJ whole genome shotgun (WGS) entry which is preliminary data.</text>
</comment>
<evidence type="ECO:0000256" key="3">
    <source>
        <dbReference type="ARBA" id="ARBA00019824"/>
    </source>
</evidence>
<evidence type="ECO:0000256" key="7">
    <source>
        <dbReference type="ARBA" id="ARBA00022840"/>
    </source>
</evidence>
<dbReference type="EMBL" id="CM032185">
    <property type="protein sequence ID" value="KAG7092694.1"/>
    <property type="molecule type" value="Genomic_DNA"/>
</dbReference>
<evidence type="ECO:0000256" key="4">
    <source>
        <dbReference type="ARBA" id="ARBA00022679"/>
    </source>
</evidence>
<dbReference type="InterPro" id="IPR045116">
    <property type="entry name" value="Clp1/Grc3"/>
</dbReference>
<keyword evidence="5" id="KW-0547">Nucleotide-binding</keyword>
<dbReference type="AlphaFoldDB" id="A0A9P7RZJ2"/>
<evidence type="ECO:0000259" key="9">
    <source>
        <dbReference type="Pfam" id="PF16575"/>
    </source>
</evidence>
<gene>
    <name evidence="10" type="ORF">E1B28_009025</name>
</gene>
<evidence type="ECO:0000256" key="1">
    <source>
        <dbReference type="ARBA" id="ARBA00011003"/>
    </source>
</evidence>
<dbReference type="Gene3D" id="3.40.50.300">
    <property type="entry name" value="P-loop containing nucleotide triphosphate hydrolases"/>
    <property type="match status" value="1"/>
</dbReference>
<keyword evidence="7" id="KW-0067">ATP-binding</keyword>
<keyword evidence="11" id="KW-1185">Reference proteome</keyword>
<keyword evidence="4" id="KW-0808">Transferase</keyword>
<dbReference type="InterPro" id="IPR027417">
    <property type="entry name" value="P-loop_NTPase"/>
</dbReference>
<feature type="domain" description="Clp1 P-loop" evidence="9">
    <location>
        <begin position="337"/>
        <end position="474"/>
    </location>
</feature>
<dbReference type="Pfam" id="PF16575">
    <property type="entry name" value="CLP1_P"/>
    <property type="match status" value="1"/>
</dbReference>
<dbReference type="GO" id="GO:0005524">
    <property type="term" value="F:ATP binding"/>
    <property type="evidence" value="ECO:0007669"/>
    <property type="project" value="UniProtKB-KW"/>
</dbReference>
<keyword evidence="6" id="KW-0418">Kinase</keyword>
<proteinExistence type="inferred from homology"/>
<dbReference type="InterPro" id="IPR032319">
    <property type="entry name" value="CLP1_P"/>
</dbReference>
<feature type="region of interest" description="Disordered" evidence="8">
    <location>
        <begin position="1"/>
        <end position="73"/>
    </location>
</feature>
<organism evidence="10 11">
    <name type="scientific">Marasmius oreades</name>
    <name type="common">fairy-ring Marasmius</name>
    <dbReference type="NCBI Taxonomy" id="181124"/>
    <lineage>
        <taxon>Eukaryota</taxon>
        <taxon>Fungi</taxon>
        <taxon>Dikarya</taxon>
        <taxon>Basidiomycota</taxon>
        <taxon>Agaricomycotina</taxon>
        <taxon>Agaricomycetes</taxon>
        <taxon>Agaricomycetidae</taxon>
        <taxon>Agaricales</taxon>
        <taxon>Marasmiineae</taxon>
        <taxon>Marasmiaceae</taxon>
        <taxon>Marasmius</taxon>
    </lineage>
</organism>
<evidence type="ECO:0000256" key="5">
    <source>
        <dbReference type="ARBA" id="ARBA00022741"/>
    </source>
</evidence>
<dbReference type="KEGG" id="more:E1B28_009025"/>